<sequence length="135" mass="14943">MNNKSAIVVLLMALMIITTVTAVPAYQKRACADFVITNPREGEKFDNNSQQTVTVDAKNSGISDILEVDLFRGNGTYYSTLWVGDKKVGGDPVSISFTLEVNPQLIPGIFFYRVWAQEATGSNCFQLSHNFTIEK</sequence>
<keyword evidence="3" id="KW-1185">Reference proteome</keyword>
<protein>
    <submittedName>
        <fullName evidence="2">6820_t:CDS:1</fullName>
    </submittedName>
</protein>
<evidence type="ECO:0000313" key="2">
    <source>
        <dbReference type="EMBL" id="CAG8609695.1"/>
    </source>
</evidence>
<feature type="signal peptide" evidence="1">
    <location>
        <begin position="1"/>
        <end position="22"/>
    </location>
</feature>
<evidence type="ECO:0000256" key="1">
    <source>
        <dbReference type="SAM" id="SignalP"/>
    </source>
</evidence>
<accession>A0A9N9CQT4</accession>
<comment type="caution">
    <text evidence="2">The sequence shown here is derived from an EMBL/GenBank/DDBJ whole genome shotgun (WGS) entry which is preliminary data.</text>
</comment>
<dbReference type="Proteomes" id="UP000789572">
    <property type="component" value="Unassembled WGS sequence"/>
</dbReference>
<reference evidence="2" key="1">
    <citation type="submission" date="2021-06" db="EMBL/GenBank/DDBJ databases">
        <authorList>
            <person name="Kallberg Y."/>
            <person name="Tangrot J."/>
            <person name="Rosling A."/>
        </authorList>
    </citation>
    <scope>NUCLEOTIDE SEQUENCE</scope>
    <source>
        <strain evidence="2">IA702</strain>
    </source>
</reference>
<dbReference type="OrthoDB" id="10413006at2759"/>
<organism evidence="2 3">
    <name type="scientific">Paraglomus occultum</name>
    <dbReference type="NCBI Taxonomy" id="144539"/>
    <lineage>
        <taxon>Eukaryota</taxon>
        <taxon>Fungi</taxon>
        <taxon>Fungi incertae sedis</taxon>
        <taxon>Mucoromycota</taxon>
        <taxon>Glomeromycotina</taxon>
        <taxon>Glomeromycetes</taxon>
        <taxon>Paraglomerales</taxon>
        <taxon>Paraglomeraceae</taxon>
        <taxon>Paraglomus</taxon>
    </lineage>
</organism>
<name>A0A9N9CQT4_9GLOM</name>
<keyword evidence="1" id="KW-0732">Signal</keyword>
<dbReference type="EMBL" id="CAJVPJ010001985">
    <property type="protein sequence ID" value="CAG8609695.1"/>
    <property type="molecule type" value="Genomic_DNA"/>
</dbReference>
<dbReference type="AlphaFoldDB" id="A0A9N9CQT4"/>
<gene>
    <name evidence="2" type="ORF">POCULU_LOCUS7886</name>
</gene>
<proteinExistence type="predicted"/>
<evidence type="ECO:0000313" key="3">
    <source>
        <dbReference type="Proteomes" id="UP000789572"/>
    </source>
</evidence>
<feature type="chain" id="PRO_5040284547" evidence="1">
    <location>
        <begin position="23"/>
        <end position="135"/>
    </location>
</feature>